<organism evidence="6 7">
    <name type="scientific">Coffea canephora</name>
    <name type="common">Robusta coffee</name>
    <dbReference type="NCBI Taxonomy" id="49390"/>
    <lineage>
        <taxon>Eukaryota</taxon>
        <taxon>Viridiplantae</taxon>
        <taxon>Streptophyta</taxon>
        <taxon>Embryophyta</taxon>
        <taxon>Tracheophyta</taxon>
        <taxon>Spermatophyta</taxon>
        <taxon>Magnoliopsida</taxon>
        <taxon>eudicotyledons</taxon>
        <taxon>Gunneridae</taxon>
        <taxon>Pentapetalae</taxon>
        <taxon>asterids</taxon>
        <taxon>lamiids</taxon>
        <taxon>Gentianales</taxon>
        <taxon>Rubiaceae</taxon>
        <taxon>Ixoroideae</taxon>
        <taxon>Gardenieae complex</taxon>
        <taxon>Bertiereae - Coffeeae clade</taxon>
        <taxon>Coffeeae</taxon>
        <taxon>Coffea</taxon>
    </lineage>
</organism>
<dbReference type="PhylomeDB" id="A0A068VM47"/>
<comment type="subunit">
    <text evidence="2">Monomer.</text>
</comment>
<evidence type="ECO:0000256" key="4">
    <source>
        <dbReference type="ARBA" id="ARBA00022679"/>
    </source>
</evidence>
<dbReference type="PANTHER" id="PTHR31623">
    <property type="entry name" value="F21J9.9"/>
    <property type="match status" value="1"/>
</dbReference>
<dbReference type="InParanoid" id="A0A068VM47"/>
<dbReference type="PANTHER" id="PTHR31623:SF55">
    <property type="entry name" value="VINORINE SYNTHASE"/>
    <property type="match status" value="1"/>
</dbReference>
<sequence>MAFPTRRESLLGSKCHLFSMPRQSRRNHIADGSAGTTKPALFGCKCASKGYNEHFMNRQSNGHVYTFPSSGIAGSRSIHLSVNQKTAYMDIEIISKEEIKPASPTPPELRIFRFSILDQLTRDSYTNILFFFFPRKQRGTYLNDVISQRSRCLKESLSKTLVPFYPLAGKIKDNLHIACNDDGVYYVETQTNIGLLDFLRKPENEFMNQLCPFHPDSTELLSKSYPIMVQIFDGLSVSTFMQYWAATARESTVQINPSFISSSLFPPILDMYQDSPPVVSK</sequence>
<dbReference type="Proteomes" id="UP000295252">
    <property type="component" value="Unassembled WGS sequence"/>
</dbReference>
<evidence type="ECO:0000256" key="2">
    <source>
        <dbReference type="ARBA" id="ARBA00011245"/>
    </source>
</evidence>
<dbReference type="OrthoDB" id="1932220at2759"/>
<keyword evidence="5" id="KW-0012">Acyltransferase</keyword>
<dbReference type="EMBL" id="HG745625">
    <property type="protein sequence ID" value="CDP21776.1"/>
    <property type="molecule type" value="Genomic_DNA"/>
</dbReference>
<evidence type="ECO:0000256" key="5">
    <source>
        <dbReference type="ARBA" id="ARBA00023315"/>
    </source>
</evidence>
<evidence type="ECO:0000313" key="7">
    <source>
        <dbReference type="Proteomes" id="UP000295252"/>
    </source>
</evidence>
<dbReference type="Pfam" id="PF02458">
    <property type="entry name" value="Transferase"/>
    <property type="match status" value="1"/>
</dbReference>
<dbReference type="AlphaFoldDB" id="A0A068VM47"/>
<gene>
    <name evidence="6" type="ORF">GSCOC_T00010707001</name>
</gene>
<dbReference type="GO" id="GO:0009820">
    <property type="term" value="P:alkaloid metabolic process"/>
    <property type="evidence" value="ECO:0007669"/>
    <property type="project" value="UniProtKB-KW"/>
</dbReference>
<keyword evidence="3" id="KW-0017">Alkaloid metabolism</keyword>
<dbReference type="Gramene" id="CDP21776">
    <property type="protein sequence ID" value="CDP21776"/>
    <property type="gene ID" value="GSCOC_T00010707001"/>
</dbReference>
<dbReference type="STRING" id="49390.A0A068VM47"/>
<keyword evidence="4" id="KW-0808">Transferase</keyword>
<keyword evidence="7" id="KW-1185">Reference proteome</keyword>
<proteinExistence type="inferred from homology"/>
<evidence type="ECO:0000256" key="1">
    <source>
        <dbReference type="ARBA" id="ARBA00009861"/>
    </source>
</evidence>
<comment type="similarity">
    <text evidence="1">Belongs to the plant acyltransferase family.</text>
</comment>
<evidence type="ECO:0000313" key="6">
    <source>
        <dbReference type="EMBL" id="CDP21776.1"/>
    </source>
</evidence>
<dbReference type="Gene3D" id="3.30.559.10">
    <property type="entry name" value="Chloramphenicol acetyltransferase-like domain"/>
    <property type="match status" value="1"/>
</dbReference>
<dbReference type="GO" id="GO:0016746">
    <property type="term" value="F:acyltransferase activity"/>
    <property type="evidence" value="ECO:0007669"/>
    <property type="project" value="UniProtKB-KW"/>
</dbReference>
<dbReference type="InterPro" id="IPR023213">
    <property type="entry name" value="CAT-like_dom_sf"/>
</dbReference>
<protein>
    <submittedName>
        <fullName evidence="6">DH200=94 genomic scaffold, scaffold_6541</fullName>
    </submittedName>
</protein>
<name>A0A068VM47_COFCA</name>
<feature type="non-terminal residue" evidence="6">
    <location>
        <position position="281"/>
    </location>
</feature>
<evidence type="ECO:0000256" key="3">
    <source>
        <dbReference type="ARBA" id="ARBA00022589"/>
    </source>
</evidence>
<accession>A0A068VM47</accession>
<reference evidence="7" key="1">
    <citation type="journal article" date="2014" name="Science">
        <title>The coffee genome provides insight into the convergent evolution of caffeine biosynthesis.</title>
        <authorList>
            <person name="Denoeud F."/>
            <person name="Carretero-Paulet L."/>
            <person name="Dereeper A."/>
            <person name="Droc G."/>
            <person name="Guyot R."/>
            <person name="Pietrella M."/>
            <person name="Zheng C."/>
            <person name="Alberti A."/>
            <person name="Anthony F."/>
            <person name="Aprea G."/>
            <person name="Aury J.M."/>
            <person name="Bento P."/>
            <person name="Bernard M."/>
            <person name="Bocs S."/>
            <person name="Campa C."/>
            <person name="Cenci A."/>
            <person name="Combes M.C."/>
            <person name="Crouzillat D."/>
            <person name="Da Silva C."/>
            <person name="Daddiego L."/>
            <person name="De Bellis F."/>
            <person name="Dussert S."/>
            <person name="Garsmeur O."/>
            <person name="Gayraud T."/>
            <person name="Guignon V."/>
            <person name="Jahn K."/>
            <person name="Jamilloux V."/>
            <person name="Joet T."/>
            <person name="Labadie K."/>
            <person name="Lan T."/>
            <person name="Leclercq J."/>
            <person name="Lepelley M."/>
            <person name="Leroy T."/>
            <person name="Li L.T."/>
            <person name="Librado P."/>
            <person name="Lopez L."/>
            <person name="Munoz A."/>
            <person name="Noel B."/>
            <person name="Pallavicini A."/>
            <person name="Perrotta G."/>
            <person name="Poncet V."/>
            <person name="Pot D."/>
            <person name="Priyono X."/>
            <person name="Rigoreau M."/>
            <person name="Rouard M."/>
            <person name="Rozas J."/>
            <person name="Tranchant-Dubreuil C."/>
            <person name="VanBuren R."/>
            <person name="Zhang Q."/>
            <person name="Andrade A.C."/>
            <person name="Argout X."/>
            <person name="Bertrand B."/>
            <person name="de Kochko A."/>
            <person name="Graziosi G."/>
            <person name="Henry R.J."/>
            <person name="Jayarama X."/>
            <person name="Ming R."/>
            <person name="Nagai C."/>
            <person name="Rounsley S."/>
            <person name="Sankoff D."/>
            <person name="Giuliano G."/>
            <person name="Albert V.A."/>
            <person name="Wincker P."/>
            <person name="Lashermes P."/>
        </authorList>
    </citation>
    <scope>NUCLEOTIDE SEQUENCE [LARGE SCALE GENOMIC DNA]</scope>
    <source>
        <strain evidence="7">cv. DH200-94</strain>
    </source>
</reference>